<feature type="transmembrane region" description="Helical" evidence="1">
    <location>
        <begin position="83"/>
        <end position="102"/>
    </location>
</feature>
<keyword evidence="3" id="KW-1185">Reference proteome</keyword>
<accession>A0A2T3WAQ1</accession>
<evidence type="ECO:0000313" key="3">
    <source>
        <dbReference type="Proteomes" id="UP000240317"/>
    </source>
</evidence>
<protein>
    <submittedName>
        <fullName evidence="2">Uncharacterized protein</fullName>
    </submittedName>
</protein>
<name>A0A2T3WAQ1_9DEIO</name>
<evidence type="ECO:0000256" key="1">
    <source>
        <dbReference type="SAM" id="Phobius"/>
    </source>
</evidence>
<dbReference type="Proteomes" id="UP000240317">
    <property type="component" value="Unassembled WGS sequence"/>
</dbReference>
<evidence type="ECO:0000313" key="2">
    <source>
        <dbReference type="EMBL" id="PTA68981.1"/>
    </source>
</evidence>
<keyword evidence="1" id="KW-1133">Transmembrane helix</keyword>
<organism evidence="2 3">
    <name type="scientific">Deinococcus arcticus</name>
    <dbReference type="NCBI Taxonomy" id="2136176"/>
    <lineage>
        <taxon>Bacteria</taxon>
        <taxon>Thermotogati</taxon>
        <taxon>Deinococcota</taxon>
        <taxon>Deinococci</taxon>
        <taxon>Deinococcales</taxon>
        <taxon>Deinococcaceae</taxon>
        <taxon>Deinococcus</taxon>
    </lineage>
</organism>
<feature type="transmembrane region" description="Helical" evidence="1">
    <location>
        <begin position="51"/>
        <end position="71"/>
    </location>
</feature>
<keyword evidence="1" id="KW-0812">Transmembrane</keyword>
<dbReference type="AlphaFoldDB" id="A0A2T3WAQ1"/>
<reference evidence="2 3" key="1">
    <citation type="submission" date="2018-03" db="EMBL/GenBank/DDBJ databases">
        <title>Draft genome of Deinococcus sp. OD32.</title>
        <authorList>
            <person name="Wang X.-P."/>
            <person name="Du Z.-J."/>
        </authorList>
    </citation>
    <scope>NUCLEOTIDE SEQUENCE [LARGE SCALE GENOMIC DNA]</scope>
    <source>
        <strain evidence="2 3">OD32</strain>
    </source>
</reference>
<proteinExistence type="predicted"/>
<comment type="caution">
    <text evidence="2">The sequence shown here is derived from an EMBL/GenBank/DDBJ whole genome shotgun (WGS) entry which is preliminary data.</text>
</comment>
<sequence length="116" mass="12362">MKGFLVGAVSSLGVSLLFRALIGQKVEQAALAAALILLAFVIWKKGSDKGLWTAFLWLFCALCVLMALLGIWQAIESSGTGPIFWTAVVVIALSLPCAWVLARAALRTPQSEEGKT</sequence>
<gene>
    <name evidence="2" type="ORF">C8263_04060</name>
</gene>
<keyword evidence="1" id="KW-0472">Membrane</keyword>
<dbReference type="EMBL" id="PYSV01000003">
    <property type="protein sequence ID" value="PTA68981.1"/>
    <property type="molecule type" value="Genomic_DNA"/>
</dbReference>
<feature type="transmembrane region" description="Helical" evidence="1">
    <location>
        <begin position="29"/>
        <end position="44"/>
    </location>
</feature>